<dbReference type="InterPro" id="IPR000914">
    <property type="entry name" value="SBP_5_dom"/>
</dbReference>
<gene>
    <name evidence="7" type="ORF">SAMN05421734_10646</name>
</gene>
<dbReference type="GO" id="GO:0043190">
    <property type="term" value="C:ATP-binding cassette (ABC) transporter complex"/>
    <property type="evidence" value="ECO:0007669"/>
    <property type="project" value="InterPro"/>
</dbReference>
<dbReference type="Gene3D" id="3.40.190.10">
    <property type="entry name" value="Periplasmic binding protein-like II"/>
    <property type="match status" value="1"/>
</dbReference>
<evidence type="ECO:0000259" key="6">
    <source>
        <dbReference type="Pfam" id="PF00496"/>
    </source>
</evidence>
<dbReference type="Proteomes" id="UP000242949">
    <property type="component" value="Unassembled WGS sequence"/>
</dbReference>
<evidence type="ECO:0000256" key="4">
    <source>
        <dbReference type="ARBA" id="ARBA00022729"/>
    </source>
</evidence>
<keyword evidence="4 5" id="KW-0732">Signal</keyword>
<keyword evidence="3" id="KW-0813">Transport</keyword>
<dbReference type="GO" id="GO:0042597">
    <property type="term" value="C:periplasmic space"/>
    <property type="evidence" value="ECO:0007669"/>
    <property type="project" value="UniProtKB-ARBA"/>
</dbReference>
<feature type="domain" description="Solute-binding protein family 5" evidence="6">
    <location>
        <begin position="106"/>
        <end position="504"/>
    </location>
</feature>
<accession>A0A1G6KDF6</accession>
<dbReference type="InterPro" id="IPR030678">
    <property type="entry name" value="Peptide/Ni-bd"/>
</dbReference>
<proteinExistence type="inferred from homology"/>
<name>A0A1G6KDF6_9BACI</name>
<sequence length="589" mass="67000">MKKTHIAILFLFSSILILSACDQSTDEVSNVSVEHDYIDGFNQAIISDEPALDGGEITFGIVSDSPFQGVLNYNFYVNNRDRDIIDWFDEPLLALDANDTYTQDGAANYDVDHDDQSITLTIRDDVNWHDGNPVTAEDWAYAYEVIGHPDYEGPRYGADMRMIEGMEAYHSGESEEISGITIHDEKSLTIQYERLTPSLLANGIWPYALPKHVFEAYEVSEMASSEEVRQSPIGMGPFKVERVVPGESVLLTKNEDYWRGEPNLDQVTIKVIGTQVATEHLRSGEVDILNQFPTDQYVENQDLENITFLGDIDFTYTYIGFKLGEWDDESGQNVMHEDAKMGDVKLRRAMWYAVDHDQLGEELFDGLRWNATTLVPPTHPDYHDESIETPTYDPEQAEDLLDEAGYVDVTGDGFREDPDGEPLEINFASVAGGDTALPMAQYYVQSWQDIGLNVELAGGQLMDNNVLFDRLENDDPDIDVYVSAWAVGTDVNPEPLYGRYAPFNYSRYTSERQDELLEKGLSEEAFDMEYRQEVYSEWQAYMAEQVPVFPMHYRMQIVPVHDRVSNYAVHFNEDTGIHRYQLGVTEETD</sequence>
<dbReference type="InterPro" id="IPR039424">
    <property type="entry name" value="SBP_5"/>
</dbReference>
<feature type="signal peptide" evidence="5">
    <location>
        <begin position="1"/>
        <end position="20"/>
    </location>
</feature>
<keyword evidence="8" id="KW-1185">Reference proteome</keyword>
<evidence type="ECO:0000256" key="3">
    <source>
        <dbReference type="ARBA" id="ARBA00022448"/>
    </source>
</evidence>
<evidence type="ECO:0000256" key="2">
    <source>
        <dbReference type="ARBA" id="ARBA00005695"/>
    </source>
</evidence>
<comment type="similarity">
    <text evidence="2">Belongs to the bacterial solute-binding protein 5 family.</text>
</comment>
<evidence type="ECO:0000313" key="7">
    <source>
        <dbReference type="EMBL" id="SDC28871.1"/>
    </source>
</evidence>
<dbReference type="Pfam" id="PF00496">
    <property type="entry name" value="SBP_bac_5"/>
    <property type="match status" value="1"/>
</dbReference>
<dbReference type="SUPFAM" id="SSF53850">
    <property type="entry name" value="Periplasmic binding protein-like II"/>
    <property type="match status" value="1"/>
</dbReference>
<dbReference type="PIRSF" id="PIRSF002741">
    <property type="entry name" value="MppA"/>
    <property type="match status" value="1"/>
</dbReference>
<dbReference type="GO" id="GO:0015833">
    <property type="term" value="P:peptide transport"/>
    <property type="evidence" value="ECO:0007669"/>
    <property type="project" value="TreeGrafter"/>
</dbReference>
<dbReference type="EMBL" id="FMYI01000006">
    <property type="protein sequence ID" value="SDC28871.1"/>
    <property type="molecule type" value="Genomic_DNA"/>
</dbReference>
<dbReference type="GO" id="GO:1904680">
    <property type="term" value="F:peptide transmembrane transporter activity"/>
    <property type="evidence" value="ECO:0007669"/>
    <property type="project" value="TreeGrafter"/>
</dbReference>
<dbReference type="AlphaFoldDB" id="A0A1G6KDF6"/>
<evidence type="ECO:0000256" key="5">
    <source>
        <dbReference type="SAM" id="SignalP"/>
    </source>
</evidence>
<dbReference type="PANTHER" id="PTHR30290">
    <property type="entry name" value="PERIPLASMIC BINDING COMPONENT OF ABC TRANSPORTER"/>
    <property type="match status" value="1"/>
</dbReference>
<evidence type="ECO:0000256" key="1">
    <source>
        <dbReference type="ARBA" id="ARBA00004193"/>
    </source>
</evidence>
<protein>
    <submittedName>
        <fullName evidence="7">Peptide/nickel transport system substrate-binding protein</fullName>
    </submittedName>
</protein>
<organism evidence="7 8">
    <name type="scientific">Pelagirhabdus alkalitolerans</name>
    <dbReference type="NCBI Taxonomy" id="1612202"/>
    <lineage>
        <taxon>Bacteria</taxon>
        <taxon>Bacillati</taxon>
        <taxon>Bacillota</taxon>
        <taxon>Bacilli</taxon>
        <taxon>Bacillales</taxon>
        <taxon>Bacillaceae</taxon>
        <taxon>Pelagirhabdus</taxon>
    </lineage>
</organism>
<dbReference type="CDD" id="cd08510">
    <property type="entry name" value="PBP2_Lactococcal_OppA_like"/>
    <property type="match status" value="1"/>
</dbReference>
<comment type="subcellular location">
    <subcellularLocation>
        <location evidence="1">Cell membrane</location>
        <topology evidence="1">Lipid-anchor</topology>
    </subcellularLocation>
</comment>
<dbReference type="PROSITE" id="PS51257">
    <property type="entry name" value="PROKAR_LIPOPROTEIN"/>
    <property type="match status" value="1"/>
</dbReference>
<dbReference type="STRING" id="1612202.SAMN05421734_10646"/>
<dbReference type="PROSITE" id="PS01040">
    <property type="entry name" value="SBP_BACTERIAL_5"/>
    <property type="match status" value="1"/>
</dbReference>
<evidence type="ECO:0000313" key="8">
    <source>
        <dbReference type="Proteomes" id="UP000242949"/>
    </source>
</evidence>
<dbReference type="PANTHER" id="PTHR30290:SF9">
    <property type="entry name" value="OLIGOPEPTIDE-BINDING PROTEIN APPA"/>
    <property type="match status" value="1"/>
</dbReference>
<dbReference type="InterPro" id="IPR023765">
    <property type="entry name" value="SBP_5_CS"/>
</dbReference>
<dbReference type="Gene3D" id="3.10.105.10">
    <property type="entry name" value="Dipeptide-binding Protein, Domain 3"/>
    <property type="match status" value="1"/>
</dbReference>
<reference evidence="8" key="1">
    <citation type="submission" date="2016-09" db="EMBL/GenBank/DDBJ databases">
        <authorList>
            <person name="Varghese N."/>
            <person name="Submissions S."/>
        </authorList>
    </citation>
    <scope>NUCLEOTIDE SEQUENCE [LARGE SCALE GENOMIC DNA]</scope>
    <source>
        <strain evidence="8">S5</strain>
    </source>
</reference>
<feature type="chain" id="PRO_5038795078" evidence="5">
    <location>
        <begin position="21"/>
        <end position="589"/>
    </location>
</feature>